<evidence type="ECO:0000256" key="2">
    <source>
        <dbReference type="ARBA" id="ARBA00010817"/>
    </source>
</evidence>
<dbReference type="InterPro" id="IPR051912">
    <property type="entry name" value="Alkylbase_DNA_Glycosylase/TA"/>
</dbReference>
<dbReference type="AlphaFoldDB" id="A0A511BWG0"/>
<gene>
    <name evidence="7" type="ORF">SSA02_15010</name>
</gene>
<dbReference type="Gene3D" id="1.10.340.30">
    <property type="entry name" value="Hypothetical protein, domain 2"/>
    <property type="match status" value="1"/>
</dbReference>
<evidence type="ECO:0000256" key="3">
    <source>
        <dbReference type="ARBA" id="ARBA00012000"/>
    </source>
</evidence>
<comment type="caution">
    <text evidence="7">The sequence shown here is derived from an EMBL/GenBank/DDBJ whole genome shotgun (WGS) entry which is preliminary data.</text>
</comment>
<dbReference type="FunFam" id="1.10.340.30:FF:000004">
    <property type="entry name" value="DNA-3-methyladenine glycosylase II"/>
    <property type="match status" value="1"/>
</dbReference>
<comment type="similarity">
    <text evidence="2">Belongs to the alkylbase DNA glycosidase AlkA family.</text>
</comment>
<dbReference type="GO" id="GO:0032131">
    <property type="term" value="F:alkylated DNA binding"/>
    <property type="evidence" value="ECO:0007669"/>
    <property type="project" value="TreeGrafter"/>
</dbReference>
<dbReference type="PANTHER" id="PTHR43003:SF5">
    <property type="entry name" value="DNA-3-METHYLADENINE GLYCOSYLASE"/>
    <property type="match status" value="1"/>
</dbReference>
<dbReference type="GO" id="GO:0006285">
    <property type="term" value="P:base-excision repair, AP site formation"/>
    <property type="evidence" value="ECO:0007669"/>
    <property type="project" value="TreeGrafter"/>
</dbReference>
<evidence type="ECO:0000256" key="1">
    <source>
        <dbReference type="ARBA" id="ARBA00000086"/>
    </source>
</evidence>
<evidence type="ECO:0000256" key="4">
    <source>
        <dbReference type="ARBA" id="ARBA00022763"/>
    </source>
</evidence>
<sequence length="213" mass="23337">MTEDRGMYDCLSQDRDLAALIARIGPCRLRGRDGKTPYEALVRAIVGQQLHGRAAEAILARICALAGGTTPEPEMLLAFSEDALRGCGLSAAKYMALRGLARATQDGIVPDLAGAARMSDEMLIARLLPLRGIGRWTIEMMLIFTLDRPDVLPVDDFGVRAGWQKLRGLDTPPRPAALRAEGERFSPFRSALAWYLWRLSEEGKSVRNALTGD</sequence>
<dbReference type="RefSeq" id="WP_147093442.1">
    <property type="nucleotide sequence ID" value="NZ_BJVC01000003.1"/>
</dbReference>
<protein>
    <recommendedName>
        <fullName evidence="3">DNA-3-methyladenine glycosylase II</fullName>
        <ecNumber evidence="3">3.2.2.21</ecNumber>
    </recommendedName>
</protein>
<dbReference type="InterPro" id="IPR003265">
    <property type="entry name" value="HhH-GPD_domain"/>
</dbReference>
<evidence type="ECO:0000313" key="7">
    <source>
        <dbReference type="EMBL" id="GEL02338.1"/>
    </source>
</evidence>
<dbReference type="GO" id="GO:0032993">
    <property type="term" value="C:protein-DNA complex"/>
    <property type="evidence" value="ECO:0007669"/>
    <property type="project" value="TreeGrafter"/>
</dbReference>
<dbReference type="OrthoDB" id="9811249at2"/>
<dbReference type="SUPFAM" id="SSF48150">
    <property type="entry name" value="DNA-glycosylase"/>
    <property type="match status" value="1"/>
</dbReference>
<evidence type="ECO:0000256" key="5">
    <source>
        <dbReference type="ARBA" id="ARBA00023204"/>
    </source>
</evidence>
<dbReference type="SMART" id="SM00478">
    <property type="entry name" value="ENDO3c"/>
    <property type="match status" value="1"/>
</dbReference>
<dbReference type="InterPro" id="IPR011257">
    <property type="entry name" value="DNA_glycosylase"/>
</dbReference>
<proteinExistence type="inferred from homology"/>
<dbReference type="GO" id="GO:0043916">
    <property type="term" value="F:DNA-7-methylguanine glycosylase activity"/>
    <property type="evidence" value="ECO:0007669"/>
    <property type="project" value="TreeGrafter"/>
</dbReference>
<dbReference type="EC" id="3.2.2.21" evidence="3"/>
<dbReference type="PANTHER" id="PTHR43003">
    <property type="entry name" value="DNA-3-METHYLADENINE GLYCOSYLASE"/>
    <property type="match status" value="1"/>
</dbReference>
<keyword evidence="4" id="KW-0227">DNA damage</keyword>
<dbReference type="Pfam" id="PF00730">
    <property type="entry name" value="HhH-GPD"/>
    <property type="match status" value="1"/>
</dbReference>
<feature type="domain" description="HhH-GPD" evidence="6">
    <location>
        <begin position="46"/>
        <end position="201"/>
    </location>
</feature>
<name>A0A511BWG0_9PROT</name>
<reference evidence="7 8" key="1">
    <citation type="submission" date="2019-07" db="EMBL/GenBank/DDBJ databases">
        <title>Whole genome shotgun sequence of Swaminathania salitolerans NBRC 104436.</title>
        <authorList>
            <person name="Hosoyama A."/>
            <person name="Uohara A."/>
            <person name="Ohji S."/>
            <person name="Ichikawa N."/>
        </authorList>
    </citation>
    <scope>NUCLEOTIDE SEQUENCE [LARGE SCALE GENOMIC DNA]</scope>
    <source>
        <strain evidence="7 8">NBRC 104436</strain>
    </source>
</reference>
<keyword evidence="5" id="KW-0234">DNA repair</keyword>
<organism evidence="7 8">
    <name type="scientific">Swaminathania salitolerans</name>
    <dbReference type="NCBI Taxonomy" id="182838"/>
    <lineage>
        <taxon>Bacteria</taxon>
        <taxon>Pseudomonadati</taxon>
        <taxon>Pseudomonadota</taxon>
        <taxon>Alphaproteobacteria</taxon>
        <taxon>Acetobacterales</taxon>
        <taxon>Acetobacteraceae</taxon>
        <taxon>Swaminathania</taxon>
    </lineage>
</organism>
<dbReference type="GO" id="GO:0008725">
    <property type="term" value="F:DNA-3-methyladenine glycosylase activity"/>
    <property type="evidence" value="ECO:0007669"/>
    <property type="project" value="TreeGrafter"/>
</dbReference>
<dbReference type="GO" id="GO:0006307">
    <property type="term" value="P:DNA alkylation repair"/>
    <property type="evidence" value="ECO:0007669"/>
    <property type="project" value="TreeGrafter"/>
</dbReference>
<dbReference type="CDD" id="cd00056">
    <property type="entry name" value="ENDO3c"/>
    <property type="match status" value="1"/>
</dbReference>
<evidence type="ECO:0000259" key="6">
    <source>
        <dbReference type="SMART" id="SM00478"/>
    </source>
</evidence>
<dbReference type="Proteomes" id="UP000321405">
    <property type="component" value="Unassembled WGS sequence"/>
</dbReference>
<evidence type="ECO:0000313" key="8">
    <source>
        <dbReference type="Proteomes" id="UP000321405"/>
    </source>
</evidence>
<comment type="catalytic activity">
    <reaction evidence="1">
        <text>Hydrolysis of alkylated DNA, releasing 3-methyladenine, 3-methylguanine, 7-methylguanine and 7-methyladenine.</text>
        <dbReference type="EC" id="3.2.2.21"/>
    </reaction>
</comment>
<keyword evidence="8" id="KW-1185">Reference proteome</keyword>
<dbReference type="Gene3D" id="1.10.1670.40">
    <property type="match status" value="1"/>
</dbReference>
<dbReference type="EMBL" id="BJVC01000003">
    <property type="protein sequence ID" value="GEL02338.1"/>
    <property type="molecule type" value="Genomic_DNA"/>
</dbReference>
<accession>A0A511BWG0</accession>